<dbReference type="Pfam" id="PF25000">
    <property type="entry name" value="DUF7779"/>
    <property type="match status" value="1"/>
</dbReference>
<evidence type="ECO:0000256" key="1">
    <source>
        <dbReference type="SAM" id="MobiDB-lite"/>
    </source>
</evidence>
<dbReference type="InterPro" id="IPR011990">
    <property type="entry name" value="TPR-like_helical_dom_sf"/>
</dbReference>
<dbReference type="Proteomes" id="UP000591272">
    <property type="component" value="Unassembled WGS sequence"/>
</dbReference>
<dbReference type="SUPFAM" id="SSF52540">
    <property type="entry name" value="P-loop containing nucleoside triphosphate hydrolases"/>
    <property type="match status" value="1"/>
</dbReference>
<dbReference type="GO" id="GO:0043531">
    <property type="term" value="F:ADP binding"/>
    <property type="evidence" value="ECO:0007669"/>
    <property type="project" value="InterPro"/>
</dbReference>
<feature type="domain" description="DUF7779" evidence="3">
    <location>
        <begin position="920"/>
        <end position="1004"/>
    </location>
</feature>
<feature type="region of interest" description="Disordered" evidence="1">
    <location>
        <begin position="410"/>
        <end position="430"/>
    </location>
</feature>
<dbReference type="InterPro" id="IPR027417">
    <property type="entry name" value="P-loop_NTPase"/>
</dbReference>
<organism evidence="4 5">
    <name type="scientific">Actinomadura citrea</name>
    <dbReference type="NCBI Taxonomy" id="46158"/>
    <lineage>
        <taxon>Bacteria</taxon>
        <taxon>Bacillati</taxon>
        <taxon>Actinomycetota</taxon>
        <taxon>Actinomycetes</taxon>
        <taxon>Streptosporangiales</taxon>
        <taxon>Thermomonosporaceae</taxon>
        <taxon>Actinomadura</taxon>
    </lineage>
</organism>
<dbReference type="Pfam" id="PF13424">
    <property type="entry name" value="TPR_12"/>
    <property type="match status" value="2"/>
</dbReference>
<name>A0A7Y9GAR1_9ACTN</name>
<dbReference type="EMBL" id="JACCBT010000001">
    <property type="protein sequence ID" value="NYE13079.1"/>
    <property type="molecule type" value="Genomic_DNA"/>
</dbReference>
<protein>
    <submittedName>
        <fullName evidence="4">Tetratricopeptide (TPR) repeat protein</fullName>
    </submittedName>
</protein>
<dbReference type="Pfam" id="PF00931">
    <property type="entry name" value="NB-ARC"/>
    <property type="match status" value="1"/>
</dbReference>
<reference evidence="4 5" key="1">
    <citation type="submission" date="2020-07" db="EMBL/GenBank/DDBJ databases">
        <title>Sequencing the genomes of 1000 actinobacteria strains.</title>
        <authorList>
            <person name="Klenk H.-P."/>
        </authorList>
    </citation>
    <scope>NUCLEOTIDE SEQUENCE [LARGE SCALE GENOMIC DNA]</scope>
    <source>
        <strain evidence="4 5">DSM 43461</strain>
    </source>
</reference>
<evidence type="ECO:0000259" key="2">
    <source>
        <dbReference type="Pfam" id="PF00931"/>
    </source>
</evidence>
<dbReference type="InterPro" id="IPR002182">
    <property type="entry name" value="NB-ARC"/>
</dbReference>
<dbReference type="PANTHER" id="PTHR46082:SF6">
    <property type="entry name" value="AAA+ ATPASE DOMAIN-CONTAINING PROTEIN-RELATED"/>
    <property type="match status" value="1"/>
</dbReference>
<dbReference type="InterPro" id="IPR056681">
    <property type="entry name" value="DUF7779"/>
</dbReference>
<accession>A0A7Y9GAR1</accession>
<dbReference type="PANTHER" id="PTHR46082">
    <property type="entry name" value="ATP/GTP-BINDING PROTEIN-RELATED"/>
    <property type="match status" value="1"/>
</dbReference>
<proteinExistence type="predicted"/>
<evidence type="ECO:0000313" key="5">
    <source>
        <dbReference type="Proteomes" id="UP000591272"/>
    </source>
</evidence>
<keyword evidence="5" id="KW-1185">Reference proteome</keyword>
<dbReference type="Gene3D" id="1.25.40.10">
    <property type="entry name" value="Tetratricopeptide repeat domain"/>
    <property type="match status" value="2"/>
</dbReference>
<dbReference type="RefSeq" id="WP_179834179.1">
    <property type="nucleotide sequence ID" value="NZ_BMRD01000013.1"/>
</dbReference>
<evidence type="ECO:0000259" key="3">
    <source>
        <dbReference type="Pfam" id="PF25000"/>
    </source>
</evidence>
<dbReference type="InterPro" id="IPR053137">
    <property type="entry name" value="NLR-like"/>
</dbReference>
<gene>
    <name evidence="4" type="ORF">BJ999_003375</name>
</gene>
<dbReference type="SUPFAM" id="SSF48452">
    <property type="entry name" value="TPR-like"/>
    <property type="match status" value="3"/>
</dbReference>
<dbReference type="Pfam" id="PF13374">
    <property type="entry name" value="TPR_10"/>
    <property type="match status" value="1"/>
</dbReference>
<comment type="caution">
    <text evidence="4">The sequence shown here is derived from an EMBL/GenBank/DDBJ whole genome shotgun (WGS) entry which is preliminary data.</text>
</comment>
<evidence type="ECO:0000313" key="4">
    <source>
        <dbReference type="EMBL" id="NYE13079.1"/>
    </source>
</evidence>
<sequence length="1494" mass="163419">MSERTGDPAARGSGRPDASAGSPVWHEVSDAIWLAAQMNAAALAADEGGPAALRPPREAPGRSAGGESSGADRAGPPEGDGLDGPSRDSPAGTGQATPPSATRTPRAPGSGTSPSDGPPDPWPRQATGLNGHAGPARLLLPVRRDPFAGVRPLADRRRLEQALRPFKRAVESRRGEVELDAEATAVRAVQDGLWLPQTRPVPERWLDLDVVVDDGRLAALNRPTTDRFIDCLGAVGAFRMIRTHLLDTDTGETCPLALREPGPLAAARPAEGLTSRGRRDRRLIFVLTDGIGDAWHSGAAQRLLARWGRQAPIVVINLLARRQWRRTGLTTRPAKLYTAGPAIANRLYRARYPAAPFGGDPGTGARHADGSHVHVPVIELDPGQLAGWAGFAAARRGDWYGAVAVCGAPPESTRAPDTAETEEASSTDESATEIVRRFRAAVSPTVYALAVHLAAAPLNAPVMRLVQRTMLPESRPSDLVELVGSGLLHRVGPEPGPAADARDEVVFDFAPGVRDELLAGGRRSDTTRVLTTVALHLGDRIAGLRDLAGMVTAPERGEMPELTRELVPFAVPVLHVFRALAGPYLRPARALDAKLHDKVDHYYGKMQDRQDRAAGEAGRTGSMQSLDIAALDALTGPEDIVKAPHLGVGVTVRDIPEKVGRKADEPPPVWGNVPPQNISFTGREELLEQLHERLSQGTTAVLPQALHGMGGVGKSQIAIEYVYRHMADYDVIWWIRSERPGQIQQDLAELAAELDLPVSQEVNVAVPAVREALRLGRPYRNWLLVFDNAEELPDVRDFFPTNGPGKILVTSRNQEWTKVANSLEVDVFAREESKALLRLRGPELADAEADELAEVLGDLPLAIAQAGVWLAETGMPVDEYLQLFREKHEKATELLADAALVANELPVAAAWNVSLDRLRTSDPAALQLLQVCAFFAPEPISLRMLSGARNVDGPRELIEALGDPVRRGRAIRAINRYALARISHKHNTIMLHRLVQRVLVGQIPPGEAEELRRCGYQLMANFDPRDPALPANWRRYADLLPHVHYSGIVGFDDPWTRRLVLNEIDFLFQWGDHRGFLELAETAVKTWTETLGEGNEQVQEAMLHLGRALRLQGRFEEAYGHHVRVRDLRAEEHGADDERTIEAQRFVTADLRYLGQFQQALEYDKRSFEALRRMYGEDDPITLQQAHLYAISLRLNGDFRAACDLDRQTYRHLMNIFGENHGRTLSSLAAIAVDEMELGHFDVARDLTRQNAQRLESAFGSSFAGLAESLTAFSVMERKAGDHERALDLSTEALERYNERYGGYHPGSISAALNHAVNLRQVGRLGDSIHLARVTAQNFLRMFGPDHPNTPSANINLAVALRLNGQLEEAKKLDETALDVLARVLGVDHPRSIVCAINLASDHYAIGNVHEAMERDRETLERAHRVLGEEHPTALACMFNLGLDLRAMGEEQEADVLAARAIDGMRRVHGPQHAATTAAQEGVRADCDIYPIPV</sequence>
<dbReference type="InterPro" id="IPR047738">
    <property type="entry name" value="SAV_2336-like_N"/>
</dbReference>
<feature type="region of interest" description="Disordered" evidence="1">
    <location>
        <begin position="46"/>
        <end position="137"/>
    </location>
</feature>
<feature type="region of interest" description="Disordered" evidence="1">
    <location>
        <begin position="1"/>
        <end position="24"/>
    </location>
</feature>
<feature type="domain" description="NB-ARC" evidence="2">
    <location>
        <begin position="684"/>
        <end position="837"/>
    </location>
</feature>
<dbReference type="NCBIfam" id="NF040586">
    <property type="entry name" value="FxSxx_TPR"/>
    <property type="match status" value="1"/>
</dbReference>
<dbReference type="Gene3D" id="3.40.50.300">
    <property type="entry name" value="P-loop containing nucleotide triphosphate hydrolases"/>
    <property type="match status" value="1"/>
</dbReference>
<feature type="compositionally biased region" description="Low complexity" evidence="1">
    <location>
        <begin position="96"/>
        <end position="115"/>
    </location>
</feature>
<dbReference type="NCBIfam" id="NF041121">
    <property type="entry name" value="SAV_2336_NTERM"/>
    <property type="match status" value="1"/>
</dbReference>